<dbReference type="AlphaFoldDB" id="A0A515EU54"/>
<proteinExistence type="predicted"/>
<organism evidence="1 2">
    <name type="scientific">Rhodoferax aquaticus</name>
    <dbReference type="NCBI Taxonomy" id="2527691"/>
    <lineage>
        <taxon>Bacteria</taxon>
        <taxon>Pseudomonadati</taxon>
        <taxon>Pseudomonadota</taxon>
        <taxon>Betaproteobacteria</taxon>
        <taxon>Burkholderiales</taxon>
        <taxon>Comamonadaceae</taxon>
        <taxon>Rhodoferax</taxon>
    </lineage>
</organism>
<accession>A0A515EU54</accession>
<dbReference type="PANTHER" id="PTHR39431">
    <property type="entry name" value="FRPA/C-RELATED PROTEIN"/>
    <property type="match status" value="1"/>
</dbReference>
<dbReference type="Proteomes" id="UP000317365">
    <property type="component" value="Chromosome"/>
</dbReference>
<reference evidence="2" key="2">
    <citation type="journal article" date="2020" name="Int. J. Syst. Evol. Microbiol.">
        <title>Genomic insights into a novel species Rhodoferax aquaticus sp. nov., isolated from freshwater.</title>
        <authorList>
            <person name="Li T."/>
            <person name="Zhuo Y."/>
            <person name="Jin C.Z."/>
            <person name="Wu X."/>
            <person name="Ko S.R."/>
            <person name="Jin F.J."/>
            <person name="Ahn C.Y."/>
            <person name="Oh H.M."/>
            <person name="Lee H.G."/>
            <person name="Jin L."/>
        </authorList>
    </citation>
    <scope>NUCLEOTIDE SEQUENCE [LARGE SCALE GENOMIC DNA]</scope>
    <source>
        <strain evidence="2">Gr-4</strain>
    </source>
</reference>
<sequence>MPAPGDWTMGDPFTGMPWPGVDTTVDTTVNTFVTSALNWVAPRRDPLVLDLDGGGIKTSGINPAAPILFDQDGDGTKTATGWIASGEAIVVRDINGNGKIDSGRELFGDNTILTRGPKAGQTAAHGFEALADLDSNGDGKFDANDAAFASVKLWKDANQDGISQANELFTFADLGVASINVAGTASNVDLGGNNTQTFAGSFTTTSGTNGNAGTAQLAGSLLLANNNFYRQFTDDPALTDAAKALPQMQGSGLVRDLRPALSLGNSQAAALQAKLTQFAQDTTRNQQMADLDAVIQSWGNTSAMQTSGVSGILREETAAKNIAGSACSTRASGQFDYETTVLPQSSTQKPCSPNLRQYGLRCARLAVSRQHQSRCDAGPTQTTEE</sequence>
<dbReference type="RefSeq" id="WP_142813508.1">
    <property type="nucleotide sequence ID" value="NZ_CP036282.1"/>
</dbReference>
<name>A0A515EU54_9BURK</name>
<keyword evidence="2" id="KW-1185">Reference proteome</keyword>
<dbReference type="KEGG" id="rhg:EXZ61_19385"/>
<evidence type="ECO:0000313" key="2">
    <source>
        <dbReference type="Proteomes" id="UP000317365"/>
    </source>
</evidence>
<dbReference type="PANTHER" id="PTHR39431:SF1">
    <property type="entry name" value="FRPA_C-RELATED PROTEIN"/>
    <property type="match status" value="1"/>
</dbReference>
<evidence type="ECO:0000313" key="1">
    <source>
        <dbReference type="EMBL" id="QDL56148.1"/>
    </source>
</evidence>
<gene>
    <name evidence="1" type="ORF">EXZ61_19385</name>
</gene>
<reference evidence="2" key="1">
    <citation type="submission" date="2019-02" db="EMBL/GenBank/DDBJ databases">
        <title>Complete genome sequence of Rhodoferax sp. Gr-4.</title>
        <authorList>
            <person name="Jin L."/>
        </authorList>
    </citation>
    <scope>NUCLEOTIDE SEQUENCE [LARGE SCALE GENOMIC DNA]</scope>
    <source>
        <strain evidence="2">Gr-4</strain>
    </source>
</reference>
<dbReference type="SUPFAM" id="SSF103647">
    <property type="entry name" value="TSP type-3 repeat"/>
    <property type="match status" value="1"/>
</dbReference>
<dbReference type="EMBL" id="CP036282">
    <property type="protein sequence ID" value="QDL56148.1"/>
    <property type="molecule type" value="Genomic_DNA"/>
</dbReference>
<protein>
    <submittedName>
        <fullName evidence="1">Uncharacterized protein</fullName>
    </submittedName>
</protein>
<dbReference type="GO" id="GO:0005509">
    <property type="term" value="F:calcium ion binding"/>
    <property type="evidence" value="ECO:0007669"/>
    <property type="project" value="InterPro"/>
</dbReference>
<dbReference type="InterPro" id="IPR028974">
    <property type="entry name" value="TSP_type-3_rpt"/>
</dbReference>